<dbReference type="GO" id="GO:0031012">
    <property type="term" value="C:extracellular matrix"/>
    <property type="evidence" value="ECO:0007669"/>
    <property type="project" value="TreeGrafter"/>
</dbReference>
<protein>
    <recommendedName>
        <fullName evidence="3">Endonuclease/exonuclease/phosphatase domain-containing protein</fullName>
    </recommendedName>
</protein>
<reference evidence="1" key="1">
    <citation type="submission" date="2022-03" db="EMBL/GenBank/DDBJ databases">
        <authorList>
            <person name="Tunstrom K."/>
        </authorList>
    </citation>
    <scope>NUCLEOTIDE SEQUENCE</scope>
</reference>
<accession>A0AAU9UIV6</accession>
<gene>
    <name evidence="1" type="ORF">EEDITHA_LOCUS14127</name>
</gene>
<dbReference type="GO" id="GO:0007508">
    <property type="term" value="P:larval heart development"/>
    <property type="evidence" value="ECO:0007669"/>
    <property type="project" value="TreeGrafter"/>
</dbReference>
<dbReference type="SUPFAM" id="SSF56219">
    <property type="entry name" value="DNase I-like"/>
    <property type="match status" value="1"/>
</dbReference>
<dbReference type="Gene3D" id="3.60.10.10">
    <property type="entry name" value="Endonuclease/exonuclease/phosphatase"/>
    <property type="match status" value="1"/>
</dbReference>
<dbReference type="EMBL" id="CAKOGL010000021">
    <property type="protein sequence ID" value="CAH2099087.1"/>
    <property type="molecule type" value="Genomic_DNA"/>
</dbReference>
<keyword evidence="2" id="KW-1185">Reference proteome</keyword>
<evidence type="ECO:0000313" key="1">
    <source>
        <dbReference type="EMBL" id="CAH2099087.1"/>
    </source>
</evidence>
<dbReference type="PANTHER" id="PTHR33395:SF22">
    <property type="entry name" value="REVERSE TRANSCRIPTASE DOMAIN-CONTAINING PROTEIN"/>
    <property type="match status" value="1"/>
</dbReference>
<evidence type="ECO:0008006" key="3">
    <source>
        <dbReference type="Google" id="ProtNLM"/>
    </source>
</evidence>
<sequence>MGLIFFRGAVIIGTAYRAPWQDVVAHLDALTDTITSFPNCDNLILAGDLNIDLLDSKNTKIPVLQQFLHCLNLKQIIAQPTHFHDDQTQTLIDIVCTNTSFKTVATKHTPELGRHAMLVVEFRIKKETPKPQLVTYRPLRGICTELFSEDLTSIDWNPARAPVNVDEQVEAMTAKVLSLFDRHAPLKTVKFKGPPHPWITGTVRRMIRIRDSYHAKYKEDRSKTNLLQGHETCGD</sequence>
<organism evidence="1 2">
    <name type="scientific">Euphydryas editha</name>
    <name type="common">Edith's checkerspot</name>
    <dbReference type="NCBI Taxonomy" id="104508"/>
    <lineage>
        <taxon>Eukaryota</taxon>
        <taxon>Metazoa</taxon>
        <taxon>Ecdysozoa</taxon>
        <taxon>Arthropoda</taxon>
        <taxon>Hexapoda</taxon>
        <taxon>Insecta</taxon>
        <taxon>Pterygota</taxon>
        <taxon>Neoptera</taxon>
        <taxon>Endopterygota</taxon>
        <taxon>Lepidoptera</taxon>
        <taxon>Glossata</taxon>
        <taxon>Ditrysia</taxon>
        <taxon>Papilionoidea</taxon>
        <taxon>Nymphalidae</taxon>
        <taxon>Nymphalinae</taxon>
        <taxon>Euphydryas</taxon>
    </lineage>
</organism>
<dbReference type="InterPro" id="IPR036691">
    <property type="entry name" value="Endo/exonu/phosph_ase_sf"/>
</dbReference>
<evidence type="ECO:0000313" key="2">
    <source>
        <dbReference type="Proteomes" id="UP001153954"/>
    </source>
</evidence>
<name>A0AAU9UIV6_EUPED</name>
<dbReference type="PANTHER" id="PTHR33395">
    <property type="entry name" value="TRANSCRIPTASE, PUTATIVE-RELATED-RELATED"/>
    <property type="match status" value="1"/>
</dbReference>
<comment type="caution">
    <text evidence="1">The sequence shown here is derived from an EMBL/GenBank/DDBJ whole genome shotgun (WGS) entry which is preliminary data.</text>
</comment>
<dbReference type="Proteomes" id="UP001153954">
    <property type="component" value="Unassembled WGS sequence"/>
</dbReference>
<dbReference type="GO" id="GO:0061343">
    <property type="term" value="P:cell adhesion involved in heart morphogenesis"/>
    <property type="evidence" value="ECO:0007669"/>
    <property type="project" value="TreeGrafter"/>
</dbReference>
<dbReference type="AlphaFoldDB" id="A0AAU9UIV6"/>
<proteinExistence type="predicted"/>